<dbReference type="Proteomes" id="UP000237271">
    <property type="component" value="Unassembled WGS sequence"/>
</dbReference>
<organism evidence="2 3">
    <name type="scientific">Phytophthora palmivora</name>
    <dbReference type="NCBI Taxonomy" id="4796"/>
    <lineage>
        <taxon>Eukaryota</taxon>
        <taxon>Sar</taxon>
        <taxon>Stramenopiles</taxon>
        <taxon>Oomycota</taxon>
        <taxon>Peronosporomycetes</taxon>
        <taxon>Peronosporales</taxon>
        <taxon>Peronosporaceae</taxon>
        <taxon>Phytophthora</taxon>
    </lineage>
</organism>
<evidence type="ECO:0000259" key="1">
    <source>
        <dbReference type="Pfam" id="PF17921"/>
    </source>
</evidence>
<dbReference type="InterPro" id="IPR041588">
    <property type="entry name" value="Integrase_H2C2"/>
</dbReference>
<dbReference type="Gene3D" id="1.10.340.70">
    <property type="match status" value="1"/>
</dbReference>
<feature type="domain" description="Integrase zinc-binding" evidence="1">
    <location>
        <begin position="50"/>
        <end position="87"/>
    </location>
</feature>
<reference evidence="2 3" key="1">
    <citation type="journal article" date="2017" name="Genome Biol. Evol.">
        <title>Phytophthora megakarya and P. palmivora, closely related causal agents of cacao black pod rot, underwent increases in genome sizes and gene numbers by different mechanisms.</title>
        <authorList>
            <person name="Ali S.S."/>
            <person name="Shao J."/>
            <person name="Lary D.J."/>
            <person name="Kronmiller B."/>
            <person name="Shen D."/>
            <person name="Strem M.D."/>
            <person name="Amoako-Attah I."/>
            <person name="Akrofi A.Y."/>
            <person name="Begoude B.A."/>
            <person name="Ten Hoopen G.M."/>
            <person name="Coulibaly K."/>
            <person name="Kebe B.I."/>
            <person name="Melnick R.L."/>
            <person name="Guiltinan M.J."/>
            <person name="Tyler B.M."/>
            <person name="Meinhardt L.W."/>
            <person name="Bailey B.A."/>
        </authorList>
    </citation>
    <scope>NUCLEOTIDE SEQUENCE [LARGE SCALE GENOMIC DNA]</scope>
    <source>
        <strain evidence="3">sbr112.9</strain>
    </source>
</reference>
<gene>
    <name evidence="2" type="ORF">PHPALM_30868</name>
</gene>
<keyword evidence="3" id="KW-1185">Reference proteome</keyword>
<dbReference type="Pfam" id="PF17921">
    <property type="entry name" value="Integrase_H2C2"/>
    <property type="match status" value="1"/>
</dbReference>
<sequence length="106" mass="11729">MPLSLQLDDSIVWPATVGAAQGEACTRLYLVPNKAVELQVRICIVGHFGVAGYRGVSTTTAKIGVEFFWTDDEKDIEFFVRRCRHCASPLGGQPQPRLLGEEMHPE</sequence>
<dbReference type="OrthoDB" id="123220at2759"/>
<dbReference type="EMBL" id="NCKW01016900">
    <property type="protein sequence ID" value="POM60294.1"/>
    <property type="molecule type" value="Genomic_DNA"/>
</dbReference>
<proteinExistence type="predicted"/>
<name>A0A2P4X415_9STRA</name>
<accession>A0A2P4X415</accession>
<evidence type="ECO:0000313" key="3">
    <source>
        <dbReference type="Proteomes" id="UP000237271"/>
    </source>
</evidence>
<evidence type="ECO:0000313" key="2">
    <source>
        <dbReference type="EMBL" id="POM60294.1"/>
    </source>
</evidence>
<protein>
    <recommendedName>
        <fullName evidence="1">Integrase zinc-binding domain-containing protein</fullName>
    </recommendedName>
</protein>
<dbReference type="AlphaFoldDB" id="A0A2P4X415"/>
<comment type="caution">
    <text evidence="2">The sequence shown here is derived from an EMBL/GenBank/DDBJ whole genome shotgun (WGS) entry which is preliminary data.</text>
</comment>